<protein>
    <submittedName>
        <fullName evidence="3">Secreted protein</fullName>
    </submittedName>
</protein>
<organism evidence="1 2">
    <name type="scientific">Mesocestoides corti</name>
    <name type="common">Flatworm</name>
    <dbReference type="NCBI Taxonomy" id="53468"/>
    <lineage>
        <taxon>Eukaryota</taxon>
        <taxon>Metazoa</taxon>
        <taxon>Spiralia</taxon>
        <taxon>Lophotrochozoa</taxon>
        <taxon>Platyhelminthes</taxon>
        <taxon>Cestoda</taxon>
        <taxon>Eucestoda</taxon>
        <taxon>Cyclophyllidea</taxon>
        <taxon>Mesocestoididae</taxon>
        <taxon>Mesocestoides</taxon>
    </lineage>
</organism>
<dbReference type="AlphaFoldDB" id="A0A0R3UKZ3"/>
<keyword evidence="2" id="KW-1185">Reference proteome</keyword>
<evidence type="ECO:0000313" key="3">
    <source>
        <dbReference type="WBParaSite" id="MCU_005707-RA"/>
    </source>
</evidence>
<dbReference type="EMBL" id="UXSR01005491">
    <property type="protein sequence ID" value="VDD82313.1"/>
    <property type="molecule type" value="Genomic_DNA"/>
</dbReference>
<reference evidence="3" key="2">
    <citation type="submission" date="2019-11" db="UniProtKB">
        <authorList>
            <consortium name="WormBaseParasite"/>
        </authorList>
    </citation>
    <scope>IDENTIFICATION</scope>
</reference>
<gene>
    <name evidence="1" type="ORF">MCOS_LOCUS8316</name>
</gene>
<evidence type="ECO:0000313" key="2">
    <source>
        <dbReference type="Proteomes" id="UP000267029"/>
    </source>
</evidence>
<name>A0A0R3UKZ3_MESCO</name>
<dbReference type="WBParaSite" id="MCU_005707-RA">
    <property type="protein sequence ID" value="MCU_005707-RA"/>
    <property type="gene ID" value="MCU_005707"/>
</dbReference>
<sequence length="123" mass="13312">MIALSLVSAVGGGGGEGGRCKLCHFLTAFGDLAFRPCRCTTATPPPPPPRLLPLPPLCPTQQRSPSFFPPSVRPSVPPFLFIFPSLPPCYLQFLPVRGVFVDFCQRHELVSSTQQSVFLISVT</sequence>
<proteinExistence type="predicted"/>
<accession>A0A0R3UKZ3</accession>
<reference evidence="1 2" key="1">
    <citation type="submission" date="2018-10" db="EMBL/GenBank/DDBJ databases">
        <authorList>
            <consortium name="Pathogen Informatics"/>
        </authorList>
    </citation>
    <scope>NUCLEOTIDE SEQUENCE [LARGE SCALE GENOMIC DNA]</scope>
</reference>
<evidence type="ECO:0000313" key="1">
    <source>
        <dbReference type="EMBL" id="VDD82313.1"/>
    </source>
</evidence>
<dbReference type="Proteomes" id="UP000267029">
    <property type="component" value="Unassembled WGS sequence"/>
</dbReference>